<dbReference type="Gene3D" id="2.40.170.20">
    <property type="entry name" value="TonB-dependent receptor, beta-barrel domain"/>
    <property type="match status" value="1"/>
</dbReference>
<evidence type="ECO:0000256" key="2">
    <source>
        <dbReference type="ARBA" id="ARBA00009810"/>
    </source>
</evidence>
<dbReference type="GO" id="GO:0015344">
    <property type="term" value="F:siderophore uptake transmembrane transporter activity"/>
    <property type="evidence" value="ECO:0007669"/>
    <property type="project" value="TreeGrafter"/>
</dbReference>
<evidence type="ECO:0000313" key="20">
    <source>
        <dbReference type="Proteomes" id="UP000184543"/>
    </source>
</evidence>
<evidence type="ECO:0000259" key="17">
    <source>
        <dbReference type="Pfam" id="PF00593"/>
    </source>
</evidence>
<evidence type="ECO:0000259" key="18">
    <source>
        <dbReference type="Pfam" id="PF07715"/>
    </source>
</evidence>
<dbReference type="InterPro" id="IPR008969">
    <property type="entry name" value="CarboxyPept-like_regulatory"/>
</dbReference>
<feature type="chain" id="PRO_5013200712" evidence="16">
    <location>
        <begin position="19"/>
        <end position="794"/>
    </location>
</feature>
<feature type="domain" description="TonB-dependent receptor plug" evidence="18">
    <location>
        <begin position="132"/>
        <end position="224"/>
    </location>
</feature>
<name>A0A1M6F126_9FLAO</name>
<protein>
    <submittedName>
        <fullName evidence="19">Iron complex outermembrane recepter protein</fullName>
    </submittedName>
</protein>
<dbReference type="EMBL" id="FQYU01000002">
    <property type="protein sequence ID" value="SHI91365.1"/>
    <property type="molecule type" value="Genomic_DNA"/>
</dbReference>
<keyword evidence="9" id="KW-0406">Ion transport</keyword>
<dbReference type="Gene3D" id="2.170.130.10">
    <property type="entry name" value="TonB-dependent receptor, plug domain"/>
    <property type="match status" value="1"/>
</dbReference>
<keyword evidence="13 14" id="KW-0998">Cell outer membrane</keyword>
<evidence type="ECO:0000256" key="3">
    <source>
        <dbReference type="ARBA" id="ARBA00022448"/>
    </source>
</evidence>
<dbReference type="Gene3D" id="2.60.40.1120">
    <property type="entry name" value="Carboxypeptidase-like, regulatory domain"/>
    <property type="match status" value="1"/>
</dbReference>
<evidence type="ECO:0000256" key="5">
    <source>
        <dbReference type="ARBA" id="ARBA00022496"/>
    </source>
</evidence>
<feature type="signal peptide" evidence="16">
    <location>
        <begin position="1"/>
        <end position="18"/>
    </location>
</feature>
<evidence type="ECO:0000256" key="7">
    <source>
        <dbReference type="ARBA" id="ARBA00022729"/>
    </source>
</evidence>
<dbReference type="InterPro" id="IPR036942">
    <property type="entry name" value="Beta-barrel_TonB_sf"/>
</dbReference>
<dbReference type="Proteomes" id="UP000184543">
    <property type="component" value="Unassembled WGS sequence"/>
</dbReference>
<keyword evidence="8" id="KW-0408">Iron</keyword>
<dbReference type="PROSITE" id="PS52016">
    <property type="entry name" value="TONB_DEPENDENT_REC_3"/>
    <property type="match status" value="1"/>
</dbReference>
<reference evidence="20" key="1">
    <citation type="submission" date="2016-11" db="EMBL/GenBank/DDBJ databases">
        <authorList>
            <person name="Varghese N."/>
            <person name="Submissions S."/>
        </authorList>
    </citation>
    <scope>NUCLEOTIDE SEQUENCE [LARGE SCALE GENOMIC DNA]</scope>
    <source>
        <strain evidence="20">DSM 19858</strain>
    </source>
</reference>
<dbReference type="CDD" id="cd01347">
    <property type="entry name" value="ligand_gated_channel"/>
    <property type="match status" value="1"/>
</dbReference>
<evidence type="ECO:0000256" key="9">
    <source>
        <dbReference type="ARBA" id="ARBA00023065"/>
    </source>
</evidence>
<evidence type="ECO:0000256" key="16">
    <source>
        <dbReference type="SAM" id="SignalP"/>
    </source>
</evidence>
<dbReference type="InterPro" id="IPR010105">
    <property type="entry name" value="TonB_sidphr_rcpt"/>
</dbReference>
<dbReference type="GO" id="GO:0038023">
    <property type="term" value="F:signaling receptor activity"/>
    <property type="evidence" value="ECO:0007669"/>
    <property type="project" value="InterPro"/>
</dbReference>
<dbReference type="SUPFAM" id="SSF49464">
    <property type="entry name" value="Carboxypeptidase regulatory domain-like"/>
    <property type="match status" value="1"/>
</dbReference>
<keyword evidence="10 15" id="KW-0798">TonB box</keyword>
<evidence type="ECO:0000256" key="6">
    <source>
        <dbReference type="ARBA" id="ARBA00022692"/>
    </source>
</evidence>
<dbReference type="OrthoDB" id="9775095at2"/>
<dbReference type="InterPro" id="IPR037066">
    <property type="entry name" value="Plug_dom_sf"/>
</dbReference>
<keyword evidence="4 14" id="KW-1134">Transmembrane beta strand</keyword>
<keyword evidence="7 16" id="KW-0732">Signal</keyword>
<evidence type="ECO:0000256" key="10">
    <source>
        <dbReference type="ARBA" id="ARBA00023077"/>
    </source>
</evidence>
<dbReference type="STRING" id="192903.SAMN04488513_102256"/>
<dbReference type="Pfam" id="PF13715">
    <property type="entry name" value="CarbopepD_reg_2"/>
    <property type="match status" value="1"/>
</dbReference>
<dbReference type="GO" id="GO:0009279">
    <property type="term" value="C:cell outer membrane"/>
    <property type="evidence" value="ECO:0007669"/>
    <property type="project" value="UniProtKB-SubCell"/>
</dbReference>
<dbReference type="AlphaFoldDB" id="A0A1M6F126"/>
<gene>
    <name evidence="19" type="ORF">SAMN04488513_102256</name>
</gene>
<evidence type="ECO:0000256" key="14">
    <source>
        <dbReference type="PROSITE-ProRule" id="PRU01360"/>
    </source>
</evidence>
<dbReference type="Pfam" id="PF00593">
    <property type="entry name" value="TonB_dep_Rec_b-barrel"/>
    <property type="match status" value="1"/>
</dbReference>
<evidence type="ECO:0000256" key="1">
    <source>
        <dbReference type="ARBA" id="ARBA00004571"/>
    </source>
</evidence>
<dbReference type="PANTHER" id="PTHR32552:SF68">
    <property type="entry name" value="FERRICHROME OUTER MEMBRANE TRANSPORTER_PHAGE RECEPTOR"/>
    <property type="match status" value="1"/>
</dbReference>
<accession>A0A1M6F126</accession>
<keyword evidence="3 14" id="KW-0813">Transport</keyword>
<evidence type="ECO:0000256" key="4">
    <source>
        <dbReference type="ARBA" id="ARBA00022452"/>
    </source>
</evidence>
<keyword evidence="11 14" id="KW-0472">Membrane</keyword>
<evidence type="ECO:0000313" key="19">
    <source>
        <dbReference type="EMBL" id="SHI91365.1"/>
    </source>
</evidence>
<dbReference type="NCBIfam" id="TIGR01783">
    <property type="entry name" value="TonB-siderophor"/>
    <property type="match status" value="1"/>
</dbReference>
<feature type="domain" description="TonB-dependent receptor-like beta-barrel" evidence="17">
    <location>
        <begin position="308"/>
        <end position="764"/>
    </location>
</feature>
<evidence type="ECO:0000256" key="15">
    <source>
        <dbReference type="RuleBase" id="RU003357"/>
    </source>
</evidence>
<dbReference type="RefSeq" id="WP_072990612.1">
    <property type="nucleotide sequence ID" value="NZ_FQYU01000002.1"/>
</dbReference>
<dbReference type="SUPFAM" id="SSF56935">
    <property type="entry name" value="Porins"/>
    <property type="match status" value="1"/>
</dbReference>
<dbReference type="Pfam" id="PF07715">
    <property type="entry name" value="Plug"/>
    <property type="match status" value="1"/>
</dbReference>
<keyword evidence="20" id="KW-1185">Reference proteome</keyword>
<keyword evidence="12" id="KW-0675">Receptor</keyword>
<evidence type="ECO:0000256" key="13">
    <source>
        <dbReference type="ARBA" id="ARBA00023237"/>
    </source>
</evidence>
<organism evidence="19 20">
    <name type="scientific">Pseudozobellia thermophila</name>
    <dbReference type="NCBI Taxonomy" id="192903"/>
    <lineage>
        <taxon>Bacteria</taxon>
        <taxon>Pseudomonadati</taxon>
        <taxon>Bacteroidota</taxon>
        <taxon>Flavobacteriia</taxon>
        <taxon>Flavobacteriales</taxon>
        <taxon>Flavobacteriaceae</taxon>
        <taxon>Pseudozobellia</taxon>
    </lineage>
</organism>
<dbReference type="GO" id="GO:0015891">
    <property type="term" value="P:siderophore transport"/>
    <property type="evidence" value="ECO:0007669"/>
    <property type="project" value="InterPro"/>
</dbReference>
<evidence type="ECO:0000256" key="12">
    <source>
        <dbReference type="ARBA" id="ARBA00023170"/>
    </source>
</evidence>
<dbReference type="InterPro" id="IPR012910">
    <property type="entry name" value="Plug_dom"/>
</dbReference>
<evidence type="ECO:0000256" key="11">
    <source>
        <dbReference type="ARBA" id="ARBA00023136"/>
    </source>
</evidence>
<dbReference type="InterPro" id="IPR000531">
    <property type="entry name" value="Beta-barrel_TonB"/>
</dbReference>
<dbReference type="InterPro" id="IPR039426">
    <property type="entry name" value="TonB-dep_rcpt-like"/>
</dbReference>
<proteinExistence type="inferred from homology"/>
<keyword evidence="5" id="KW-0410">Iron transport</keyword>
<sequence>MRLLVLPLFMFGLFLAHAQEQVHTIHGKVTSNDGEPVAYAHVAIVKSAKGAAANENGEYEITGVPSGAYELQVSAVGYRTLKKAVTVSDGDVTLNFKVRMDSELDEVEVFGSRYEHPDKIEALTRLPLATYEQIQSISVISEKVIENQGNLTIADATKNVPGVYSFATYGNRSESMSSRGFRGIPILKNGVRVHSDFRGTGILTDMQGVDNIQVLKGAASITQGVATDLGSPGGVINIVTKTPKFQFGGQASMRAGSFGQARPTFDVYGPLNDKKNTAFRINGALERADSYRATISSQRFYINPSFEWRIDEGTTLTLEMDYFDDSRTPDLGTVNLAENDTNAIYDLPYDQFLGFENDKALTQNLNYSARFKKEINDKLSINAAFFASSLDLDVKTASLGSAISDVDGNTAYNMRTRGYSISTREDENSVFQVDLIGDDMYTGSIAHTFQVGMDYRTSTYNTSSSTASVVDTLDVFGTISNQLPGDIAMSDPTLAGSKSRSLGFVAQDVITFNPWLKSFLGFRYSTTETSTDTETSSSDAFNPLAGLIITPMENLNVFASYTNSSYPRTGTRLGEDGRELGNERFDQLEAGIKTNWLDSRLRFNLTYFKINNKNINLPVYDENWIATGYYQKGGNDQRQGVEVELTGRILDNFEVITGYSYIDAQYKEHTSYVYGSAPLNTPKHTFNVYGNYAFKNKLKGLSLGAGAYYTGERPINDWSAGAVTHEGIVPNQKPFDVDAYTLVNAQVAYRINDNWGVRLLMNNVFDEIGYNAYRTAYINQTDPRSFYGVLTYSF</sequence>
<evidence type="ECO:0000256" key="8">
    <source>
        <dbReference type="ARBA" id="ARBA00023004"/>
    </source>
</evidence>
<keyword evidence="6 14" id="KW-0812">Transmembrane</keyword>
<dbReference type="PANTHER" id="PTHR32552">
    <property type="entry name" value="FERRICHROME IRON RECEPTOR-RELATED"/>
    <property type="match status" value="1"/>
</dbReference>
<comment type="subcellular location">
    <subcellularLocation>
        <location evidence="1 14">Cell outer membrane</location>
        <topology evidence="1 14">Multi-pass membrane protein</topology>
    </subcellularLocation>
</comment>
<comment type="similarity">
    <text evidence="2 14 15">Belongs to the TonB-dependent receptor family.</text>
</comment>